<feature type="transmembrane region" description="Helical" evidence="1">
    <location>
        <begin position="85"/>
        <end position="107"/>
    </location>
</feature>
<evidence type="ECO:0000313" key="2">
    <source>
        <dbReference type="EMBL" id="TWF91571.1"/>
    </source>
</evidence>
<evidence type="ECO:0000256" key="1">
    <source>
        <dbReference type="SAM" id="Phobius"/>
    </source>
</evidence>
<dbReference type="AlphaFoldDB" id="A0A561TWS9"/>
<evidence type="ECO:0000313" key="3">
    <source>
        <dbReference type="Proteomes" id="UP000317940"/>
    </source>
</evidence>
<sequence length="157" mass="16316">MVSGVAAAGEVMLSDQVPTVPTSGRFTDWVAWMQTPSRPAFGRPTSETAAGLLPAFTVVMTVPRPFGAATVVELRVNGTAVSDRFAASAPSVIAIAMAVIATAAGTATRALRRQRVTPRGGATARPARRFGVLWGAFLGSLLHGSLRRSSRLRRGGG</sequence>
<keyword evidence="1" id="KW-1133">Transmembrane helix</keyword>
<accession>A0A561TWS9</accession>
<comment type="caution">
    <text evidence="2">The sequence shown here is derived from an EMBL/GenBank/DDBJ whole genome shotgun (WGS) entry which is preliminary data.</text>
</comment>
<reference evidence="2 3" key="1">
    <citation type="submission" date="2019-06" db="EMBL/GenBank/DDBJ databases">
        <title>Sequencing the genomes of 1000 actinobacteria strains.</title>
        <authorList>
            <person name="Klenk H.-P."/>
        </authorList>
    </citation>
    <scope>NUCLEOTIDE SEQUENCE [LARGE SCALE GENOMIC DNA]</scope>
    <source>
        <strain evidence="2 3">DSM 44826</strain>
    </source>
</reference>
<organism evidence="2 3">
    <name type="scientific">Kitasatospora viridis</name>
    <dbReference type="NCBI Taxonomy" id="281105"/>
    <lineage>
        <taxon>Bacteria</taxon>
        <taxon>Bacillati</taxon>
        <taxon>Actinomycetota</taxon>
        <taxon>Actinomycetes</taxon>
        <taxon>Kitasatosporales</taxon>
        <taxon>Streptomycetaceae</taxon>
        <taxon>Kitasatospora</taxon>
    </lineage>
</organism>
<keyword evidence="3" id="KW-1185">Reference proteome</keyword>
<dbReference type="EMBL" id="VIWT01000002">
    <property type="protein sequence ID" value="TWF91571.1"/>
    <property type="molecule type" value="Genomic_DNA"/>
</dbReference>
<protein>
    <submittedName>
        <fullName evidence="2">Uncharacterized protein</fullName>
    </submittedName>
</protein>
<name>A0A561TWS9_9ACTN</name>
<keyword evidence="1" id="KW-0472">Membrane</keyword>
<keyword evidence="1" id="KW-0812">Transmembrane</keyword>
<gene>
    <name evidence="2" type="ORF">FHX73_12687</name>
</gene>
<dbReference type="Proteomes" id="UP000317940">
    <property type="component" value="Unassembled WGS sequence"/>
</dbReference>
<proteinExistence type="predicted"/>